<evidence type="ECO:0000313" key="2">
    <source>
        <dbReference type="Proteomes" id="UP000217257"/>
    </source>
</evidence>
<name>A0A250J140_9BACT</name>
<evidence type="ECO:0000313" key="1">
    <source>
        <dbReference type="EMBL" id="ATB37230.1"/>
    </source>
</evidence>
<gene>
    <name evidence="1" type="ORF">CYFUS_002651</name>
</gene>
<proteinExistence type="predicted"/>
<sequence length="294" mass="30943">MAPASTGATPGRALNPVNAYSVFYQEEVLKVKMKKMLGSIALAAFMPIVAMAGSDSGTLVSNPAVNSGFDFYYPTALSKPLNALQVGSPVKLQARFVWDGPAGQAVTTAQHALVAFTQKGAANNWVNASGQLLWTHGVGAFVSERGLAMELWFRNDPGGNGVQDDPGDSYFWDQTNGRCAYIVSVGPTNGLCLASTPSPGGHLTPASFTLKKGVAYWVRVSLEREASNPAWAVLRAELVEETSGGAVVVQTGSVGFMVASFFPYSGQVMEASVARTPGPAGEAITRFVAFDYGF</sequence>
<dbReference type="Proteomes" id="UP000217257">
    <property type="component" value="Chromosome"/>
</dbReference>
<dbReference type="AlphaFoldDB" id="A0A250J140"/>
<organism evidence="1 2">
    <name type="scientific">Cystobacter fuscus</name>
    <dbReference type="NCBI Taxonomy" id="43"/>
    <lineage>
        <taxon>Bacteria</taxon>
        <taxon>Pseudomonadati</taxon>
        <taxon>Myxococcota</taxon>
        <taxon>Myxococcia</taxon>
        <taxon>Myxococcales</taxon>
        <taxon>Cystobacterineae</taxon>
        <taxon>Archangiaceae</taxon>
        <taxon>Cystobacter</taxon>
    </lineage>
</organism>
<dbReference type="KEGG" id="cfus:CYFUS_002651"/>
<dbReference type="EMBL" id="CP022098">
    <property type="protein sequence ID" value="ATB37230.1"/>
    <property type="molecule type" value="Genomic_DNA"/>
</dbReference>
<protein>
    <submittedName>
        <fullName evidence="1">Uncharacterized protein</fullName>
    </submittedName>
</protein>
<reference evidence="1 2" key="1">
    <citation type="submission" date="2017-06" db="EMBL/GenBank/DDBJ databases">
        <title>Sequencing and comparative analysis of myxobacterial genomes.</title>
        <authorList>
            <person name="Rupp O."/>
            <person name="Goesmann A."/>
            <person name="Sogaard-Andersen L."/>
        </authorList>
    </citation>
    <scope>NUCLEOTIDE SEQUENCE [LARGE SCALE GENOMIC DNA]</scope>
    <source>
        <strain evidence="1 2">DSM 52655</strain>
    </source>
</reference>
<accession>A0A250J140</accession>